<feature type="region of interest" description="Disordered" evidence="1">
    <location>
        <begin position="1"/>
        <end position="32"/>
    </location>
</feature>
<dbReference type="InterPro" id="IPR054333">
    <property type="entry name" value="REase-ARP-assoc"/>
</dbReference>
<evidence type="ECO:0000313" key="2">
    <source>
        <dbReference type="EMBL" id="SCZ38912.1"/>
    </source>
</evidence>
<reference evidence="2 3" key="1">
    <citation type="submission" date="2016-10" db="EMBL/GenBank/DDBJ databases">
        <authorList>
            <person name="de Groot N.N."/>
        </authorList>
    </citation>
    <scope>NUCLEOTIDE SEQUENCE [LARGE SCALE GENOMIC DNA]</scope>
    <source>
        <strain evidence="2 3">DSM 2698</strain>
    </source>
</reference>
<proteinExistence type="predicted"/>
<dbReference type="STRING" id="1120955.SAMN03080610_02357"/>
<evidence type="ECO:0000256" key="1">
    <source>
        <dbReference type="SAM" id="MobiDB-lite"/>
    </source>
</evidence>
<protein>
    <submittedName>
        <fullName evidence="2">Uncharacterized protein</fullName>
    </submittedName>
</protein>
<sequence length="371" mass="41575">MRHHRLPMSNPGGIHKSPAKCSADPSGSPVTEKAPKFVRARSFAASEKQSQSAYFRERFPDRIGYRGYDFWLTPGGERLNLAPMIRTKAAAYFSERRITWHLAADHALSSQACCLNFLMPLAERPEVLSRLVSLALDIPQPHMLPVEAGPEGRPWYVAFEWIDGDYLNESRSVAKGSGTGGRTRGANCTSADACLAFQHQGRRETLLIEWKYTERYGAPLDPTGHDVRTMRYGALAFAPQGPIRSDLGLSLDDFFYEPFYQLLRQQMLAFQMQKAREEGAERVRVLHIAPSANLALRKVTSPALRPFGKDAFAVFSGLLQTPSDFVSCSTEALFRPLIDELGPDDPWASYLDQRYRFLTADSEMTSAKLHP</sequence>
<accession>A0A1G5NNE4</accession>
<keyword evidence="3" id="KW-1185">Reference proteome</keyword>
<organism evidence="2 3">
    <name type="scientific">Afifella marina DSM 2698</name>
    <dbReference type="NCBI Taxonomy" id="1120955"/>
    <lineage>
        <taxon>Bacteria</taxon>
        <taxon>Pseudomonadati</taxon>
        <taxon>Pseudomonadota</taxon>
        <taxon>Alphaproteobacteria</taxon>
        <taxon>Hyphomicrobiales</taxon>
        <taxon>Afifellaceae</taxon>
        <taxon>Afifella</taxon>
    </lineage>
</organism>
<name>A0A1G5NNE4_AFIMA</name>
<dbReference type="AlphaFoldDB" id="A0A1G5NNE4"/>
<gene>
    <name evidence="2" type="ORF">SAMN03080610_02357</name>
</gene>
<dbReference type="EMBL" id="FMVW01000005">
    <property type="protein sequence ID" value="SCZ38912.1"/>
    <property type="molecule type" value="Genomic_DNA"/>
</dbReference>
<dbReference type="Pfam" id="PF22558">
    <property type="entry name" value="REase-ARP"/>
    <property type="match status" value="1"/>
</dbReference>
<dbReference type="Proteomes" id="UP000199347">
    <property type="component" value="Unassembled WGS sequence"/>
</dbReference>
<evidence type="ECO:0000313" key="3">
    <source>
        <dbReference type="Proteomes" id="UP000199347"/>
    </source>
</evidence>